<dbReference type="Pfam" id="PF05721">
    <property type="entry name" value="PhyH"/>
    <property type="match status" value="1"/>
</dbReference>
<dbReference type="GO" id="GO:0046872">
    <property type="term" value="F:metal ion binding"/>
    <property type="evidence" value="ECO:0007669"/>
    <property type="project" value="UniProtKB-KW"/>
</dbReference>
<dbReference type="Gene3D" id="2.60.120.620">
    <property type="entry name" value="q2cbj1_9rhob like domain"/>
    <property type="match status" value="1"/>
</dbReference>
<name>A0A160TU30_9ZZZZ</name>
<keyword evidence="2" id="KW-0408">Iron</keyword>
<dbReference type="InterPro" id="IPR008775">
    <property type="entry name" value="Phytyl_CoA_dOase-like"/>
</dbReference>
<proteinExistence type="predicted"/>
<organism evidence="3">
    <name type="scientific">hydrothermal vent metagenome</name>
    <dbReference type="NCBI Taxonomy" id="652676"/>
    <lineage>
        <taxon>unclassified sequences</taxon>
        <taxon>metagenomes</taxon>
        <taxon>ecological metagenomes</taxon>
    </lineage>
</organism>
<dbReference type="PANTHER" id="PTHR20883:SF15">
    <property type="entry name" value="PHYTANOYL-COA DIOXYGENASE DOMAIN-CONTAINING PROTEIN 1"/>
    <property type="match status" value="1"/>
</dbReference>
<keyword evidence="1" id="KW-0479">Metal-binding</keyword>
<sequence>MELKNTFAGDASPEAVAAAVAEDGYAVVRDAVDADTVAAVNADLAPYFEKAHDGHEEFYGNLTKRYGALLAKSTSVQALLVHPTVLAVADDALLPHCVRYRVHYTGVMHIEPGETRQVLHRDIGLYPIASPCPPLTVATMWALSDFSRKNGGTRLVPGSHLWSSDRVPKSEEVVATEMTAGSVLIYTGNTIHGGGANHADHPRSGVALHYNLGWLRQEENQYMAVPPELARQLPDQIQELIGYSLGSSSLGVVDHMDPKDYLHGVRDPAQSSLSSPELEKQVQALSRFHISHVEDGLPNYWDVDTD</sequence>
<accession>A0A160TU30</accession>
<dbReference type="PANTHER" id="PTHR20883">
    <property type="entry name" value="PHYTANOYL-COA DIOXYGENASE DOMAIN CONTAINING 1"/>
    <property type="match status" value="1"/>
</dbReference>
<evidence type="ECO:0000313" key="3">
    <source>
        <dbReference type="EMBL" id="CUS51105.1"/>
    </source>
</evidence>
<dbReference type="AlphaFoldDB" id="A0A160TU30"/>
<dbReference type="EMBL" id="CZRL01000052">
    <property type="protein sequence ID" value="CUS51105.1"/>
    <property type="molecule type" value="Genomic_DNA"/>
</dbReference>
<dbReference type="SUPFAM" id="SSF51197">
    <property type="entry name" value="Clavaminate synthase-like"/>
    <property type="match status" value="1"/>
</dbReference>
<evidence type="ECO:0000256" key="1">
    <source>
        <dbReference type="ARBA" id="ARBA00022723"/>
    </source>
</evidence>
<gene>
    <name evidence="3" type="ORF">MGWOODY_XGa227</name>
</gene>
<protein>
    <submittedName>
        <fullName evidence="3">Protein involved in biosynthesis of mitomycin antibiotics/polyketide fumonisin</fullName>
    </submittedName>
</protein>
<reference evidence="3" key="1">
    <citation type="submission" date="2015-10" db="EMBL/GenBank/DDBJ databases">
        <authorList>
            <person name="Gilbert D.G."/>
        </authorList>
    </citation>
    <scope>NUCLEOTIDE SEQUENCE</scope>
</reference>
<evidence type="ECO:0000256" key="2">
    <source>
        <dbReference type="ARBA" id="ARBA00023004"/>
    </source>
</evidence>